<dbReference type="InterPro" id="IPR036680">
    <property type="entry name" value="SPOR-like_sf"/>
</dbReference>
<dbReference type="InterPro" id="IPR012997">
    <property type="entry name" value="RplA"/>
</dbReference>
<keyword evidence="2 4" id="KW-0456">Lyase</keyword>
<evidence type="ECO:0000256" key="3">
    <source>
        <dbReference type="ARBA" id="ARBA00023316"/>
    </source>
</evidence>
<dbReference type="GO" id="GO:0000270">
    <property type="term" value="P:peptidoglycan metabolic process"/>
    <property type="evidence" value="ECO:0007669"/>
    <property type="project" value="UniProtKB-UniRule"/>
</dbReference>
<keyword evidence="4" id="KW-0564">Palmitate</keyword>
<dbReference type="GO" id="GO:0005886">
    <property type="term" value="C:plasma membrane"/>
    <property type="evidence" value="ECO:0007669"/>
    <property type="project" value="UniProtKB-SubCell"/>
</dbReference>
<dbReference type="PROSITE" id="PS51257">
    <property type="entry name" value="PROKAR_LIPOPROTEIN"/>
    <property type="match status" value="1"/>
</dbReference>
<keyword evidence="9" id="KW-1185">Reference proteome</keyword>
<proteinExistence type="inferred from homology"/>
<dbReference type="EC" id="4.2.2.-" evidence="4"/>
<dbReference type="Gene3D" id="3.30.70.1070">
    <property type="entry name" value="Sporulation related repeat"/>
    <property type="match status" value="1"/>
</dbReference>
<dbReference type="GO" id="GO:0071555">
    <property type="term" value="P:cell wall organization"/>
    <property type="evidence" value="ECO:0007669"/>
    <property type="project" value="UniProtKB-KW"/>
</dbReference>
<dbReference type="GO" id="GO:0042834">
    <property type="term" value="F:peptidoglycan binding"/>
    <property type="evidence" value="ECO:0007669"/>
    <property type="project" value="InterPro"/>
</dbReference>
<comment type="subcellular location">
    <subcellularLocation>
        <location evidence="4">Cell membrane</location>
        <topology evidence="4">Lipid-anchor</topology>
    </subcellularLocation>
</comment>
<feature type="chain" id="PRO_5017090641" description="Endolytic peptidoglycan transglycosylase RlpA" evidence="6">
    <location>
        <begin position="21"/>
        <end position="263"/>
    </location>
</feature>
<dbReference type="NCBIfam" id="TIGR00413">
    <property type="entry name" value="rlpA"/>
    <property type="match status" value="1"/>
</dbReference>
<evidence type="ECO:0000256" key="2">
    <source>
        <dbReference type="ARBA" id="ARBA00023239"/>
    </source>
</evidence>
<dbReference type="InterPro" id="IPR034718">
    <property type="entry name" value="RlpA"/>
</dbReference>
<evidence type="ECO:0000256" key="5">
    <source>
        <dbReference type="RuleBase" id="RU003495"/>
    </source>
</evidence>
<dbReference type="Gene3D" id="2.40.40.10">
    <property type="entry name" value="RlpA-like domain"/>
    <property type="match status" value="1"/>
</dbReference>
<gene>
    <name evidence="4 8" type="primary">rlpA</name>
    <name evidence="8" type="ORF">NCTC10738_02746</name>
</gene>
<dbReference type="InterPro" id="IPR036908">
    <property type="entry name" value="RlpA-like_sf"/>
</dbReference>
<comment type="function">
    <text evidence="4">Lytic transglycosylase with a strong preference for naked glycan strands that lack stem peptides.</text>
</comment>
<dbReference type="PANTHER" id="PTHR34183:SF1">
    <property type="entry name" value="ENDOLYTIC PEPTIDOGLYCAN TRANSGLYCOSYLASE RLPA"/>
    <property type="match status" value="1"/>
</dbReference>
<sequence length="263" mass="29372">MTRLKLLLPLTASILLAACAGNSGRYAIKDDRPPADAPDVSKVEDAHPRFEPYSKQGNKDYQVRGKSYQVMPSGKGYKVEGLASWYGAKFHGHLTSNGETYDMYSMSAAHKTLPLPSYVRVTNLANNKSVVVRVNDRGPFHPDRVIDLSYAAAYRLDMLKTGTARVRLEVLFEDSEESQTMAELRSDNLHYVQVMASGSRERLLELASELENKYQVKSRITDAKPVYRLQLGPVSHEGIAAKLLEKLKQEGFPSSYMVTEPKS</sequence>
<dbReference type="EMBL" id="UGYO01000001">
    <property type="protein sequence ID" value="SUI79850.1"/>
    <property type="molecule type" value="Genomic_DNA"/>
</dbReference>
<keyword evidence="1 6" id="KW-0732">Signal</keyword>
<accession>A0A380AF40</accession>
<dbReference type="GO" id="GO:0009279">
    <property type="term" value="C:cell outer membrane"/>
    <property type="evidence" value="ECO:0007669"/>
    <property type="project" value="TreeGrafter"/>
</dbReference>
<evidence type="ECO:0000256" key="4">
    <source>
        <dbReference type="HAMAP-Rule" id="MF_02071"/>
    </source>
</evidence>
<feature type="domain" description="SPOR" evidence="7">
    <location>
        <begin position="184"/>
        <end position="260"/>
    </location>
</feature>
<dbReference type="PANTHER" id="PTHR34183">
    <property type="entry name" value="ENDOLYTIC PEPTIDOGLYCAN TRANSGLYCOSYLASE RLPA"/>
    <property type="match status" value="1"/>
</dbReference>
<dbReference type="Pfam" id="PF03330">
    <property type="entry name" value="DPBB_1"/>
    <property type="match status" value="1"/>
</dbReference>
<protein>
    <recommendedName>
        <fullName evidence="4">Endolytic peptidoglycan transglycosylase RlpA</fullName>
        <ecNumber evidence="4">4.2.2.-</ecNumber>
    </recommendedName>
</protein>
<dbReference type="FunFam" id="2.40.40.10:FF:000003">
    <property type="entry name" value="Endolytic peptidoglycan transglycosylase RlpA"/>
    <property type="match status" value="1"/>
</dbReference>
<evidence type="ECO:0000313" key="9">
    <source>
        <dbReference type="Proteomes" id="UP000254069"/>
    </source>
</evidence>
<dbReference type="PROSITE" id="PS51724">
    <property type="entry name" value="SPOR"/>
    <property type="match status" value="1"/>
</dbReference>
<dbReference type="GO" id="GO:0008932">
    <property type="term" value="F:lytic endotransglycosylase activity"/>
    <property type="evidence" value="ECO:0007669"/>
    <property type="project" value="UniProtKB-UniRule"/>
</dbReference>
<evidence type="ECO:0000313" key="8">
    <source>
        <dbReference type="EMBL" id="SUI79850.1"/>
    </source>
</evidence>
<comment type="similarity">
    <text evidence="4 5">Belongs to the RlpA family.</text>
</comment>
<organism evidence="8 9">
    <name type="scientific">Shewanella algae</name>
    <dbReference type="NCBI Taxonomy" id="38313"/>
    <lineage>
        <taxon>Bacteria</taxon>
        <taxon>Pseudomonadati</taxon>
        <taxon>Pseudomonadota</taxon>
        <taxon>Gammaproteobacteria</taxon>
        <taxon>Alteromonadales</taxon>
        <taxon>Shewanellaceae</taxon>
        <taxon>Shewanella</taxon>
    </lineage>
</organism>
<dbReference type="Pfam" id="PF05036">
    <property type="entry name" value="SPOR"/>
    <property type="match status" value="1"/>
</dbReference>
<keyword evidence="3 4" id="KW-0961">Cell wall biogenesis/degradation</keyword>
<evidence type="ECO:0000256" key="6">
    <source>
        <dbReference type="SAM" id="SignalP"/>
    </source>
</evidence>
<dbReference type="InterPro" id="IPR009009">
    <property type="entry name" value="RlpA-like_DPBB"/>
</dbReference>
<keyword evidence="4" id="KW-1003">Cell membrane</keyword>
<dbReference type="RefSeq" id="WP_115389893.1">
    <property type="nucleotide sequence ID" value="NZ_AP024612.1"/>
</dbReference>
<dbReference type="InterPro" id="IPR007730">
    <property type="entry name" value="SPOR-like_dom"/>
</dbReference>
<dbReference type="Proteomes" id="UP000254069">
    <property type="component" value="Unassembled WGS sequence"/>
</dbReference>
<dbReference type="HAMAP" id="MF_02071">
    <property type="entry name" value="RlpA"/>
    <property type="match status" value="1"/>
</dbReference>
<reference evidence="8 9" key="1">
    <citation type="submission" date="2018-06" db="EMBL/GenBank/DDBJ databases">
        <authorList>
            <consortium name="Pathogen Informatics"/>
            <person name="Doyle S."/>
        </authorList>
    </citation>
    <scope>NUCLEOTIDE SEQUENCE [LARGE SCALE GENOMIC DNA]</scope>
    <source>
        <strain evidence="8 9">NCTC10738</strain>
    </source>
</reference>
<evidence type="ECO:0000259" key="7">
    <source>
        <dbReference type="PROSITE" id="PS51724"/>
    </source>
</evidence>
<evidence type="ECO:0000256" key="1">
    <source>
        <dbReference type="ARBA" id="ARBA00022729"/>
    </source>
</evidence>
<dbReference type="SUPFAM" id="SSF110997">
    <property type="entry name" value="Sporulation related repeat"/>
    <property type="match status" value="1"/>
</dbReference>
<dbReference type="AlphaFoldDB" id="A0A380AF40"/>
<dbReference type="SUPFAM" id="SSF50685">
    <property type="entry name" value="Barwin-like endoglucanases"/>
    <property type="match status" value="1"/>
</dbReference>
<name>A0A380AF40_9GAMM</name>
<dbReference type="CDD" id="cd22268">
    <property type="entry name" value="DPBB_RlpA-like"/>
    <property type="match status" value="1"/>
</dbReference>
<keyword evidence="4" id="KW-0472">Membrane</keyword>
<feature type="signal peptide" evidence="6">
    <location>
        <begin position="1"/>
        <end position="20"/>
    </location>
</feature>
<keyword evidence="4 8" id="KW-0449">Lipoprotein</keyword>